<keyword evidence="2" id="KW-1185">Reference proteome</keyword>
<proteinExistence type="predicted"/>
<gene>
    <name evidence="1" type="ORF">AKJ08_0299</name>
</gene>
<organism evidence="1 2">
    <name type="scientific">Vulgatibacter incomptus</name>
    <dbReference type="NCBI Taxonomy" id="1391653"/>
    <lineage>
        <taxon>Bacteria</taxon>
        <taxon>Pseudomonadati</taxon>
        <taxon>Myxococcota</taxon>
        <taxon>Myxococcia</taxon>
        <taxon>Myxococcales</taxon>
        <taxon>Cystobacterineae</taxon>
        <taxon>Vulgatibacteraceae</taxon>
        <taxon>Vulgatibacter</taxon>
    </lineage>
</organism>
<dbReference type="KEGG" id="vin:AKJ08_0299"/>
<reference evidence="1 2" key="1">
    <citation type="submission" date="2015-08" db="EMBL/GenBank/DDBJ databases">
        <authorList>
            <person name="Babu N.S."/>
            <person name="Beckwith C.J."/>
            <person name="Beseler K.G."/>
            <person name="Brison A."/>
            <person name="Carone J.V."/>
            <person name="Caskin T.P."/>
            <person name="Diamond M."/>
            <person name="Durham M.E."/>
            <person name="Foxe J.M."/>
            <person name="Go M."/>
            <person name="Henderson B.A."/>
            <person name="Jones I.B."/>
            <person name="McGettigan J.A."/>
            <person name="Micheletti S.J."/>
            <person name="Nasrallah M.E."/>
            <person name="Ortiz D."/>
            <person name="Piller C.R."/>
            <person name="Privatt S.R."/>
            <person name="Schneider S.L."/>
            <person name="Sharp S."/>
            <person name="Smith T.C."/>
            <person name="Stanton J.D."/>
            <person name="Ullery H.E."/>
            <person name="Wilson R.J."/>
            <person name="Serrano M.G."/>
            <person name="Buck G."/>
            <person name="Lee V."/>
            <person name="Wang Y."/>
            <person name="Carvalho R."/>
            <person name="Voegtly L."/>
            <person name="Shi R."/>
            <person name="Duckworth R."/>
            <person name="Johnson A."/>
            <person name="Loviza R."/>
            <person name="Walstead R."/>
            <person name="Shah Z."/>
            <person name="Kiflezghi M."/>
            <person name="Wade K."/>
            <person name="Ball S.L."/>
            <person name="Bradley K.W."/>
            <person name="Asai D.J."/>
            <person name="Bowman C.A."/>
            <person name="Russell D.A."/>
            <person name="Pope W.H."/>
            <person name="Jacobs-Sera D."/>
            <person name="Hendrix R.W."/>
            <person name="Hatfull G.F."/>
        </authorList>
    </citation>
    <scope>NUCLEOTIDE SEQUENCE [LARGE SCALE GENOMIC DNA]</scope>
    <source>
        <strain evidence="1 2">DSM 27710</strain>
    </source>
</reference>
<name>A0A0K1P8T1_9BACT</name>
<sequence>MLRAPQNEIRAAGLDLISHDPTIRGRPRLFPGIAARVRCSDPLALSAIPLLGSYSPPRKYPLLLAMLGCKDERLAHYAHTGLGRSCPLDLERARSPATRKQELAAFDACWKPKWAKAEEEYRRRHGGKGPAD</sequence>
<accession>A0A0K1P8T1</accession>
<evidence type="ECO:0000313" key="2">
    <source>
        <dbReference type="Proteomes" id="UP000055590"/>
    </source>
</evidence>
<dbReference type="EMBL" id="CP012332">
    <property type="protein sequence ID" value="AKU89912.1"/>
    <property type="molecule type" value="Genomic_DNA"/>
</dbReference>
<dbReference type="Proteomes" id="UP000055590">
    <property type="component" value="Chromosome"/>
</dbReference>
<dbReference type="AlphaFoldDB" id="A0A0K1P8T1"/>
<evidence type="ECO:0000313" key="1">
    <source>
        <dbReference type="EMBL" id="AKU89912.1"/>
    </source>
</evidence>
<protein>
    <submittedName>
        <fullName evidence="1">Uncharacterized protein</fullName>
    </submittedName>
</protein>